<name>A0ABN3DTL7_9ACTN</name>
<feature type="region of interest" description="Disordered" evidence="1">
    <location>
        <begin position="230"/>
        <end position="262"/>
    </location>
</feature>
<dbReference type="Proteomes" id="UP001500305">
    <property type="component" value="Unassembled WGS sequence"/>
</dbReference>
<dbReference type="EMBL" id="BAAATR010000008">
    <property type="protein sequence ID" value="GAA2241455.1"/>
    <property type="molecule type" value="Genomic_DNA"/>
</dbReference>
<dbReference type="RefSeq" id="WP_344636262.1">
    <property type="nucleotide sequence ID" value="NZ_BAAATR010000008.1"/>
</dbReference>
<feature type="domain" description="HNH" evidence="2">
    <location>
        <begin position="277"/>
        <end position="320"/>
    </location>
</feature>
<dbReference type="Pfam" id="PF01844">
    <property type="entry name" value="HNH"/>
    <property type="match status" value="1"/>
</dbReference>
<gene>
    <name evidence="3" type="ORF">GCM10010430_23710</name>
</gene>
<dbReference type="InterPro" id="IPR003615">
    <property type="entry name" value="HNH_nuc"/>
</dbReference>
<reference evidence="3 4" key="1">
    <citation type="journal article" date="2019" name="Int. J. Syst. Evol. Microbiol.">
        <title>The Global Catalogue of Microorganisms (GCM) 10K type strain sequencing project: providing services to taxonomists for standard genome sequencing and annotation.</title>
        <authorList>
            <consortium name="The Broad Institute Genomics Platform"/>
            <consortium name="The Broad Institute Genome Sequencing Center for Infectious Disease"/>
            <person name="Wu L."/>
            <person name="Ma J."/>
        </authorList>
    </citation>
    <scope>NUCLEOTIDE SEQUENCE [LARGE SCALE GENOMIC DNA]</scope>
    <source>
        <strain evidence="3 4">JCM 7356</strain>
    </source>
</reference>
<accession>A0ABN3DTL7</accession>
<dbReference type="CDD" id="cd00085">
    <property type="entry name" value="HNHc"/>
    <property type="match status" value="1"/>
</dbReference>
<keyword evidence="4" id="KW-1185">Reference proteome</keyword>
<sequence length="348" mass="38619">MSDTYEPTNVAAQVARSRNWNDLMRNLGVEISGGRRKQLQKVAKTLDLDTGHFMRTSPWVKYSDSAIATAVAESTNLRETAQKLGAIPASGTLSHLRRRIARAGIDVSHFPQMKRITSPDLPFTREEVEQAVHAACSVREAARLLGIADGDSDTRRLLGQAIVQLKLDTAHFSHRTSTGFDEAKLRTAVAESTSFAQIMRRFGLVTNSANHRKVRTHVHKLGLDTSHFTRRSTDLPPRVPTQRQPSDVLRLLPPGSTRLNHPRLRRPMESIGMPYKCNSCGNPGEWMGGPITLQIDHVNGDWLDNRPENLRFLCPNCHARTETWCGGNRGKVRLKGNGGAIRSSSQVA</sequence>
<evidence type="ECO:0000313" key="3">
    <source>
        <dbReference type="EMBL" id="GAA2241455.1"/>
    </source>
</evidence>
<proteinExistence type="predicted"/>
<protein>
    <recommendedName>
        <fullName evidence="2">HNH domain-containing protein</fullName>
    </recommendedName>
</protein>
<dbReference type="InterPro" id="IPR002711">
    <property type="entry name" value="HNH"/>
</dbReference>
<evidence type="ECO:0000313" key="4">
    <source>
        <dbReference type="Proteomes" id="UP001500305"/>
    </source>
</evidence>
<organism evidence="3 4">
    <name type="scientific">Kitasatospora cystarginea</name>
    <dbReference type="NCBI Taxonomy" id="58350"/>
    <lineage>
        <taxon>Bacteria</taxon>
        <taxon>Bacillati</taxon>
        <taxon>Actinomycetota</taxon>
        <taxon>Actinomycetes</taxon>
        <taxon>Kitasatosporales</taxon>
        <taxon>Streptomycetaceae</taxon>
        <taxon>Kitasatospora</taxon>
    </lineage>
</organism>
<comment type="caution">
    <text evidence="3">The sequence shown here is derived from an EMBL/GenBank/DDBJ whole genome shotgun (WGS) entry which is preliminary data.</text>
</comment>
<evidence type="ECO:0000256" key="1">
    <source>
        <dbReference type="SAM" id="MobiDB-lite"/>
    </source>
</evidence>
<evidence type="ECO:0000259" key="2">
    <source>
        <dbReference type="Pfam" id="PF01844"/>
    </source>
</evidence>